<evidence type="ECO:0000313" key="1">
    <source>
        <dbReference type="EMBL" id="EAR13479.1"/>
    </source>
</evidence>
<sequence length="90" mass="10310">MIKTHILKYCFLLVLIGCANTYKLEKKSTLSFSESYFKFVPSGIRGGNSAYNIYLTIDKSSSLDKKDVKILGVYFKEKYAKFKRQGLGTY</sequence>
<dbReference type="AlphaFoldDB" id="A4BWY8"/>
<dbReference type="EMBL" id="AAOG01000001">
    <property type="protein sequence ID" value="EAR13479.1"/>
    <property type="molecule type" value="Genomic_DNA"/>
</dbReference>
<dbReference type="STRING" id="313594.PI23P_03257"/>
<evidence type="ECO:0000313" key="2">
    <source>
        <dbReference type="Proteomes" id="UP000003053"/>
    </source>
</evidence>
<dbReference type="Proteomes" id="UP000003053">
    <property type="component" value="Unassembled WGS sequence"/>
</dbReference>
<organism evidence="1 2">
    <name type="scientific">Polaribacter irgensii 23-P</name>
    <dbReference type="NCBI Taxonomy" id="313594"/>
    <lineage>
        <taxon>Bacteria</taxon>
        <taxon>Pseudomonadati</taxon>
        <taxon>Bacteroidota</taxon>
        <taxon>Flavobacteriia</taxon>
        <taxon>Flavobacteriales</taxon>
        <taxon>Flavobacteriaceae</taxon>
    </lineage>
</organism>
<protein>
    <submittedName>
        <fullName evidence="1">Uncharacterized protein</fullName>
    </submittedName>
</protein>
<proteinExistence type="predicted"/>
<dbReference type="RefSeq" id="WP_004569277.1">
    <property type="nucleotide sequence ID" value="NZ_CH724148.1"/>
</dbReference>
<dbReference type="HOGENOM" id="CLU_2438273_0_0_10"/>
<keyword evidence="2" id="KW-1185">Reference proteome</keyword>
<accession>A4BWY8</accession>
<gene>
    <name evidence="1" type="ORF">PI23P_03257</name>
</gene>
<dbReference type="OrthoDB" id="1364277at2"/>
<comment type="caution">
    <text evidence="1">The sequence shown here is derived from an EMBL/GenBank/DDBJ whole genome shotgun (WGS) entry which is preliminary data.</text>
</comment>
<reference evidence="1 2" key="1">
    <citation type="submission" date="2006-02" db="EMBL/GenBank/DDBJ databases">
        <authorList>
            <person name="Murray A."/>
            <person name="Staley J."/>
            <person name="Ferriera S."/>
            <person name="Johnson J."/>
            <person name="Kravitz S."/>
            <person name="Halpern A."/>
            <person name="Remington K."/>
            <person name="Beeson K."/>
            <person name="Tran B."/>
            <person name="Rogers Y.-H."/>
            <person name="Friedman R."/>
            <person name="Venter J.C."/>
        </authorList>
    </citation>
    <scope>NUCLEOTIDE SEQUENCE [LARGE SCALE GENOMIC DNA]</scope>
    <source>
        <strain evidence="1 2">23-P</strain>
    </source>
</reference>
<name>A4BWY8_9FLAO</name>